<dbReference type="Pfam" id="PF00890">
    <property type="entry name" value="FAD_binding_2"/>
    <property type="match status" value="1"/>
</dbReference>
<dbReference type="GO" id="GO:0033765">
    <property type="term" value="F:steroid dehydrogenase activity, acting on the CH-CH group of donors"/>
    <property type="evidence" value="ECO:0007669"/>
    <property type="project" value="UniProtKB-ARBA"/>
</dbReference>
<sequence>MVSAFSSSSTRSNRIGESHESDKPKPGNTPGGTNRKKEDYDVVIVGAGAAGLSAALGLLRSASAASPDLSNSNRPRLLVISKLPALRSHTGSAEGGIAASLGNEEKDSYQWHWYDTVKGGDWLVDQDKARILAQEAPQTVINLEHDGVAFSRKENGRIAQRRFGGHTSDFGKAPIKRTAYAADRIGHQILYSLWQQCIKEGVTFAENWYVTDLAIDHNQVEGVVALDTSTGTLHKVSASNLVLATGGAGRLFHTTSNSWDLTGDGMGLVLEAGLQVEDMEFIQFHPTGLAHTGILLSEAARGEGGVLRNRKGEAFMVHYAPEHKDLAPRDVVTRAIMDQVDSGLGVADPQGPDGLRDCVWLDLTAIDNHRLQNFLPEVVATIKRYAGLDPRKDMIPVKPTAHYTMGGIPVTEYGQVYTWQSGFGKDEDSNARDTKTRGIKAQGTITLIHGLYAVGECSCLSVHGANRLGANSLLDACVFGKRAGEHITSCLEKHCTCNAEPDSPHDPSGIFHVFHDGSHTASNGELPAYSEGQQKLEELFQTRQKDIVHLLHHCIRQDNLSAIRSERNYTSSDLSANHEKEGSDDLNYPESEQGSVQRSKQDSGQDQNFFQESGNDGKENAYELMEELGTLMESKFAIRCNQDSISQALNTLQSVLIPKIRALSAHSDQKEYNQELTAILEVRNLAEVARAMLRSAMNRHESRGSLYRTDFPQRDDTHFLHHTFINLSGDVETKPVTVGFFPIEKRSY</sequence>
<comment type="caution">
    <text evidence="16">The sequence shown here is derived from an EMBL/GenBank/DDBJ whole genome shotgun (WGS) entry which is preliminary data.</text>
</comment>
<dbReference type="EMBL" id="ADCX01000013">
    <property type="protein sequence ID" value="EFG26375.2"/>
    <property type="molecule type" value="Genomic_DNA"/>
</dbReference>
<keyword evidence="6" id="KW-0285">Flavoprotein</keyword>
<evidence type="ECO:0000259" key="14">
    <source>
        <dbReference type="Pfam" id="PF00890"/>
    </source>
</evidence>
<dbReference type="SUPFAM" id="SSF51905">
    <property type="entry name" value="FAD/NAD(P)-binding domain"/>
    <property type="match status" value="1"/>
</dbReference>
<dbReference type="InterPro" id="IPR027477">
    <property type="entry name" value="Succ_DH/fumarate_Rdtase_cat_sf"/>
</dbReference>
<dbReference type="RefSeq" id="WP_081442856.1">
    <property type="nucleotide sequence ID" value="NZ_GG770226.1"/>
</dbReference>
<dbReference type="PANTHER" id="PTHR11632">
    <property type="entry name" value="SUCCINATE DEHYDROGENASE 2 FLAVOPROTEIN SUBUNIT"/>
    <property type="match status" value="1"/>
</dbReference>
<keyword evidence="10" id="KW-0472">Membrane</keyword>
<dbReference type="GO" id="GO:0050660">
    <property type="term" value="F:flavin adenine dinucleotide binding"/>
    <property type="evidence" value="ECO:0007669"/>
    <property type="project" value="TreeGrafter"/>
</dbReference>
<dbReference type="GO" id="GO:0009055">
    <property type="term" value="F:electron transfer activity"/>
    <property type="evidence" value="ECO:0007669"/>
    <property type="project" value="TreeGrafter"/>
</dbReference>
<dbReference type="InterPro" id="IPR003953">
    <property type="entry name" value="FAD-dep_OxRdtase_2_FAD-bd"/>
</dbReference>
<feature type="domain" description="FAD-dependent oxidoreductase 2 FAD-binding" evidence="14">
    <location>
        <begin position="41"/>
        <end position="473"/>
    </location>
</feature>
<evidence type="ECO:0000256" key="11">
    <source>
        <dbReference type="ARBA" id="ARBA00049220"/>
    </source>
</evidence>
<evidence type="ECO:0000256" key="6">
    <source>
        <dbReference type="ARBA" id="ARBA00022630"/>
    </source>
</evidence>
<dbReference type="InterPro" id="IPR003952">
    <property type="entry name" value="FRD_SDH_FAD_BS"/>
</dbReference>
<evidence type="ECO:0000256" key="3">
    <source>
        <dbReference type="ARBA" id="ARBA00008040"/>
    </source>
</evidence>
<comment type="catalytic activity">
    <reaction evidence="11">
        <text>a quinone + succinate = fumarate + a quinol</text>
        <dbReference type="Rhea" id="RHEA:40523"/>
        <dbReference type="ChEBI" id="CHEBI:24646"/>
        <dbReference type="ChEBI" id="CHEBI:29806"/>
        <dbReference type="ChEBI" id="CHEBI:30031"/>
        <dbReference type="ChEBI" id="CHEBI:132124"/>
        <dbReference type="EC" id="1.3.5.1"/>
    </reaction>
</comment>
<keyword evidence="5" id="KW-0813">Transport</keyword>
<dbReference type="PROSITE" id="PS00504">
    <property type="entry name" value="FRD_SDH_FAD_BINDING"/>
    <property type="match status" value="1"/>
</dbReference>
<dbReference type="Pfam" id="PF02910">
    <property type="entry name" value="Succ_DH_flav_C"/>
    <property type="match status" value="1"/>
</dbReference>
<dbReference type="Gene3D" id="3.50.50.60">
    <property type="entry name" value="FAD/NAD(P)-binding domain"/>
    <property type="match status" value="1"/>
</dbReference>
<evidence type="ECO:0000256" key="7">
    <source>
        <dbReference type="ARBA" id="ARBA00022827"/>
    </source>
</evidence>
<keyword evidence="7" id="KW-0274">FAD</keyword>
<dbReference type="AlphaFoldDB" id="W5IHQ8"/>
<dbReference type="InterPro" id="IPR037099">
    <property type="entry name" value="Fum_R/Succ_DH_flav-like_C_sf"/>
</dbReference>
<keyword evidence="17" id="KW-1185">Reference proteome</keyword>
<feature type="compositionally biased region" description="Basic and acidic residues" evidence="13">
    <location>
        <begin position="14"/>
        <end position="25"/>
    </location>
</feature>
<feature type="region of interest" description="Disordered" evidence="13">
    <location>
        <begin position="569"/>
        <end position="618"/>
    </location>
</feature>
<dbReference type="Gene3D" id="3.90.700.10">
    <property type="entry name" value="Succinate dehydrogenase/fumarate reductase flavoprotein, catalytic domain"/>
    <property type="match status" value="1"/>
</dbReference>
<dbReference type="InterPro" id="IPR030664">
    <property type="entry name" value="SdhA/FrdA/AprA"/>
</dbReference>
<comment type="cofactor">
    <cofactor evidence="1">
        <name>FAD</name>
        <dbReference type="ChEBI" id="CHEBI:57692"/>
    </cofactor>
</comment>
<feature type="domain" description="Fumarate reductase/succinate dehydrogenase flavoprotein-like C-terminal" evidence="15">
    <location>
        <begin position="626"/>
        <end position="748"/>
    </location>
</feature>
<name>W5IHQ8_SCAIO</name>
<organism evidence="16 17">
    <name type="scientific">Scardovia inopinata F0304</name>
    <dbReference type="NCBI Taxonomy" id="641146"/>
    <lineage>
        <taxon>Bacteria</taxon>
        <taxon>Bacillati</taxon>
        <taxon>Actinomycetota</taxon>
        <taxon>Actinomycetes</taxon>
        <taxon>Bifidobacteriales</taxon>
        <taxon>Bifidobacteriaceae</taxon>
        <taxon>Scardovia</taxon>
    </lineage>
</organism>
<dbReference type="InterPro" id="IPR036188">
    <property type="entry name" value="FAD/NAD-bd_sf"/>
</dbReference>
<gene>
    <name evidence="16" type="ORF">HMPREF9020_01460</name>
</gene>
<dbReference type="HOGENOM" id="CLU_014312_6_2_11"/>
<evidence type="ECO:0000256" key="5">
    <source>
        <dbReference type="ARBA" id="ARBA00022448"/>
    </source>
</evidence>
<reference evidence="16 17" key="1">
    <citation type="submission" date="2012-01" db="EMBL/GenBank/DDBJ databases">
        <title>The Genome Sequence of Scardovia inopinata F0304.</title>
        <authorList>
            <consortium name="The Broad Institute Genome Sequencing Platform"/>
            <person name="Ward D."/>
            <person name="Earl A."/>
            <person name="Feldgarden M."/>
            <person name="Gevers D."/>
            <person name="Young S."/>
            <person name="Zeng Q."/>
            <person name="Koehrsen M."/>
            <person name="Alvarado L."/>
            <person name="Berlin A.M."/>
            <person name="Borenstein D."/>
            <person name="Chapman S.B."/>
            <person name="Chen Z."/>
            <person name="Engels R."/>
            <person name="Freedman E."/>
            <person name="Gellesch M."/>
            <person name="Goldberg J."/>
            <person name="Griggs A."/>
            <person name="Gujja S."/>
            <person name="Heilman E.R."/>
            <person name="Heiman D.I."/>
            <person name="Hepburn T.A."/>
            <person name="Howarth C."/>
            <person name="Jen D."/>
            <person name="Larson L."/>
            <person name="Mehta T."/>
            <person name="Park D."/>
            <person name="Pearson M."/>
            <person name="Richards J."/>
            <person name="Roberts A."/>
            <person name="Saif S."/>
            <person name="Shea T.D."/>
            <person name="Shenoy N."/>
            <person name="Sisk P."/>
            <person name="Stolte C."/>
            <person name="Sykes S.N."/>
            <person name="Walk T."/>
            <person name="White J."/>
            <person name="Yandava C."/>
            <person name="Izard J."/>
            <person name="Baranova O.V."/>
            <person name="Blanton J.M."/>
            <person name="Tanner A.C."/>
            <person name="Dewhirst F."/>
            <person name="Haas B."/>
            <person name="Nusbaum C."/>
            <person name="Birren B."/>
        </authorList>
    </citation>
    <scope>NUCLEOTIDE SEQUENCE [LARGE SCALE GENOMIC DNA]</scope>
    <source>
        <strain evidence="16 17">F0304</strain>
    </source>
</reference>
<dbReference type="GO" id="GO:0009061">
    <property type="term" value="P:anaerobic respiration"/>
    <property type="evidence" value="ECO:0007669"/>
    <property type="project" value="TreeGrafter"/>
</dbReference>
<dbReference type="Gene3D" id="1.20.58.100">
    <property type="entry name" value="Fumarate reductase/succinate dehydrogenase flavoprotein-like, C-terminal domain"/>
    <property type="match status" value="1"/>
</dbReference>
<dbReference type="InterPro" id="IPR015939">
    <property type="entry name" value="Fum_Rdtase/Succ_DH_flav-like_C"/>
</dbReference>
<feature type="active site" description="Proton acceptor" evidence="12">
    <location>
        <position position="329"/>
    </location>
</feature>
<evidence type="ECO:0000256" key="12">
    <source>
        <dbReference type="PIRSR" id="PIRSR000171-1"/>
    </source>
</evidence>
<dbReference type="EC" id="1.3.5.1" evidence="4"/>
<evidence type="ECO:0000256" key="10">
    <source>
        <dbReference type="ARBA" id="ARBA00023136"/>
    </source>
</evidence>
<dbReference type="FunFam" id="3.90.700.10:FF:000005">
    <property type="entry name" value="Succinate dehydrogenase flavoprotein subunit"/>
    <property type="match status" value="1"/>
</dbReference>
<evidence type="ECO:0000256" key="1">
    <source>
        <dbReference type="ARBA" id="ARBA00001974"/>
    </source>
</evidence>
<dbReference type="GO" id="GO:0008177">
    <property type="term" value="F:succinate dehydrogenase (quinone) activity"/>
    <property type="evidence" value="ECO:0007669"/>
    <property type="project" value="UniProtKB-EC"/>
</dbReference>
<evidence type="ECO:0000313" key="16">
    <source>
        <dbReference type="EMBL" id="EFG26375.2"/>
    </source>
</evidence>
<dbReference type="eggNOG" id="COG1053">
    <property type="taxonomic scope" value="Bacteria"/>
</dbReference>
<proteinExistence type="inferred from homology"/>
<dbReference type="PANTHER" id="PTHR11632:SF51">
    <property type="entry name" value="SUCCINATE DEHYDROGENASE [UBIQUINONE] FLAVOPROTEIN SUBUNIT, MITOCHONDRIAL"/>
    <property type="match status" value="1"/>
</dbReference>
<feature type="compositionally biased region" description="Polar residues" evidence="13">
    <location>
        <begin position="590"/>
        <end position="614"/>
    </location>
</feature>
<keyword evidence="9" id="KW-0560">Oxidoreductase</keyword>
<evidence type="ECO:0000259" key="15">
    <source>
        <dbReference type="Pfam" id="PF02910"/>
    </source>
</evidence>
<dbReference type="PIRSF" id="PIRSF000171">
    <property type="entry name" value="SDHA_APRA_LASPO"/>
    <property type="match status" value="1"/>
</dbReference>
<evidence type="ECO:0000256" key="13">
    <source>
        <dbReference type="SAM" id="MobiDB-lite"/>
    </source>
</evidence>
<dbReference type="Proteomes" id="UP000005777">
    <property type="component" value="Unassembled WGS sequence"/>
</dbReference>
<evidence type="ECO:0000256" key="4">
    <source>
        <dbReference type="ARBA" id="ARBA00012792"/>
    </source>
</evidence>
<protein>
    <recommendedName>
        <fullName evidence="4">succinate dehydrogenase</fullName>
        <ecNumber evidence="4">1.3.5.1</ecNumber>
    </recommendedName>
</protein>
<evidence type="ECO:0000256" key="2">
    <source>
        <dbReference type="ARBA" id="ARBA00004170"/>
    </source>
</evidence>
<evidence type="ECO:0000256" key="8">
    <source>
        <dbReference type="ARBA" id="ARBA00022982"/>
    </source>
</evidence>
<feature type="compositionally biased region" description="Low complexity" evidence="13">
    <location>
        <begin position="1"/>
        <end position="12"/>
    </location>
</feature>
<evidence type="ECO:0000256" key="9">
    <source>
        <dbReference type="ARBA" id="ARBA00023002"/>
    </source>
</evidence>
<dbReference type="SUPFAM" id="SSF46977">
    <property type="entry name" value="Succinate dehydrogenase/fumarate reductase flavoprotein C-terminal domain"/>
    <property type="match status" value="1"/>
</dbReference>
<comment type="subcellular location">
    <subcellularLocation>
        <location evidence="2">Membrane</location>
        <topology evidence="2">Peripheral membrane protein</topology>
    </subcellularLocation>
</comment>
<evidence type="ECO:0000313" key="17">
    <source>
        <dbReference type="Proteomes" id="UP000005777"/>
    </source>
</evidence>
<keyword evidence="8" id="KW-0249">Electron transport</keyword>
<comment type="similarity">
    <text evidence="3">Belongs to the FAD-dependent oxidoreductase 2 family. FRD/SDH subfamily.</text>
</comment>
<accession>W5IHQ8</accession>
<dbReference type="SUPFAM" id="SSF56425">
    <property type="entry name" value="Succinate dehydrogenase/fumarate reductase flavoprotein, catalytic domain"/>
    <property type="match status" value="1"/>
</dbReference>
<feature type="region of interest" description="Disordered" evidence="13">
    <location>
        <begin position="1"/>
        <end position="37"/>
    </location>
</feature>
<dbReference type="GO" id="GO:0005886">
    <property type="term" value="C:plasma membrane"/>
    <property type="evidence" value="ECO:0007669"/>
    <property type="project" value="TreeGrafter"/>
</dbReference>